<evidence type="ECO:0000313" key="6">
    <source>
        <dbReference type="EMBL" id="KAF2323815.1"/>
    </source>
</evidence>
<proteinExistence type="inferred from homology"/>
<accession>A0A6A6NFC5</accession>
<comment type="similarity">
    <text evidence="1">Belongs to the ClpA/ClpB family.</text>
</comment>
<dbReference type="PROSITE" id="PS51903">
    <property type="entry name" value="CLP_R"/>
    <property type="match status" value="1"/>
</dbReference>
<dbReference type="InterPro" id="IPR058680">
    <property type="entry name" value="NBD_SMAX1-like"/>
</dbReference>
<dbReference type="InterPro" id="IPR004176">
    <property type="entry name" value="Clp_R_N"/>
</dbReference>
<dbReference type="Pfam" id="PF23569">
    <property type="entry name" value="NBD_SMAX1"/>
    <property type="match status" value="1"/>
</dbReference>
<dbReference type="Gene3D" id="3.40.50.300">
    <property type="entry name" value="P-loop containing nucleotide triphosphate hydrolases"/>
    <property type="match status" value="2"/>
</dbReference>
<dbReference type="PANTHER" id="PTHR43572">
    <property type="entry name" value="CHAPERONE PROTEIN CLPD, CHLOROPLASTIC"/>
    <property type="match status" value="1"/>
</dbReference>
<feature type="domain" description="Clp R" evidence="5">
    <location>
        <begin position="8"/>
        <end position="171"/>
    </location>
</feature>
<dbReference type="EMBL" id="JAAGAX010000002">
    <property type="protein sequence ID" value="KAF2323815.1"/>
    <property type="molecule type" value="Genomic_DNA"/>
</dbReference>
<dbReference type="InterPro" id="IPR051650">
    <property type="entry name" value="SL_signaling_regulator"/>
</dbReference>
<dbReference type="InterPro" id="IPR036628">
    <property type="entry name" value="Clp_N_dom_sf"/>
</dbReference>
<dbReference type="AlphaFoldDB" id="A0A6A6NFC5"/>
<keyword evidence="2 3" id="KW-0677">Repeat</keyword>
<evidence type="ECO:0000256" key="1">
    <source>
        <dbReference type="ARBA" id="ARBA00008675"/>
    </source>
</evidence>
<dbReference type="Proteomes" id="UP000467840">
    <property type="component" value="Chromosome 11"/>
</dbReference>
<evidence type="ECO:0000259" key="5">
    <source>
        <dbReference type="PROSITE" id="PS51903"/>
    </source>
</evidence>
<comment type="caution">
    <text evidence="6">The sequence shown here is derived from an EMBL/GenBank/DDBJ whole genome shotgun (WGS) entry which is preliminary data.</text>
</comment>
<evidence type="ECO:0000256" key="2">
    <source>
        <dbReference type="ARBA" id="ARBA00022737"/>
    </source>
</evidence>
<evidence type="ECO:0000256" key="3">
    <source>
        <dbReference type="PROSITE-ProRule" id="PRU01251"/>
    </source>
</evidence>
<dbReference type="PANTHER" id="PTHR43572:SF31">
    <property type="entry name" value="PROTEIN SMAX1-LIKE 3"/>
    <property type="match status" value="1"/>
</dbReference>
<keyword evidence="7" id="KW-1185">Reference proteome</keyword>
<name>A0A6A6NFC5_HEVBR</name>
<dbReference type="SUPFAM" id="SSF52540">
    <property type="entry name" value="P-loop containing nucleoside triphosphate hydrolases"/>
    <property type="match status" value="1"/>
</dbReference>
<dbReference type="Pfam" id="PF02861">
    <property type="entry name" value="Clp_N"/>
    <property type="match status" value="1"/>
</dbReference>
<organism evidence="6 7">
    <name type="scientific">Hevea brasiliensis</name>
    <name type="common">Para rubber tree</name>
    <name type="synonym">Siphonia brasiliensis</name>
    <dbReference type="NCBI Taxonomy" id="3981"/>
    <lineage>
        <taxon>Eukaryota</taxon>
        <taxon>Viridiplantae</taxon>
        <taxon>Streptophyta</taxon>
        <taxon>Embryophyta</taxon>
        <taxon>Tracheophyta</taxon>
        <taxon>Spermatophyta</taxon>
        <taxon>Magnoliopsida</taxon>
        <taxon>eudicotyledons</taxon>
        <taxon>Gunneridae</taxon>
        <taxon>Pentapetalae</taxon>
        <taxon>rosids</taxon>
        <taxon>fabids</taxon>
        <taxon>Malpighiales</taxon>
        <taxon>Euphorbiaceae</taxon>
        <taxon>Crotonoideae</taxon>
        <taxon>Micrandreae</taxon>
        <taxon>Hevea</taxon>
    </lineage>
</organism>
<reference evidence="6 7" key="1">
    <citation type="journal article" date="2020" name="Mol. Plant">
        <title>The Chromosome-Based Rubber Tree Genome Provides New Insights into Spurge Genome Evolution and Rubber Biosynthesis.</title>
        <authorList>
            <person name="Liu J."/>
            <person name="Shi C."/>
            <person name="Shi C.C."/>
            <person name="Li W."/>
            <person name="Zhang Q.J."/>
            <person name="Zhang Y."/>
            <person name="Li K."/>
            <person name="Lu H.F."/>
            <person name="Shi C."/>
            <person name="Zhu S.T."/>
            <person name="Xiao Z.Y."/>
            <person name="Nan H."/>
            <person name="Yue Y."/>
            <person name="Zhu X.G."/>
            <person name="Wu Y."/>
            <person name="Hong X.N."/>
            <person name="Fan G.Y."/>
            <person name="Tong Y."/>
            <person name="Zhang D."/>
            <person name="Mao C.L."/>
            <person name="Liu Y.L."/>
            <person name="Hao S.J."/>
            <person name="Liu W.Q."/>
            <person name="Lv M.Q."/>
            <person name="Zhang H.B."/>
            <person name="Liu Y."/>
            <person name="Hu-Tang G.R."/>
            <person name="Wang J.P."/>
            <person name="Wang J.H."/>
            <person name="Sun Y.H."/>
            <person name="Ni S.B."/>
            <person name="Chen W.B."/>
            <person name="Zhang X.C."/>
            <person name="Jiao Y.N."/>
            <person name="Eichler E.E."/>
            <person name="Li G.H."/>
            <person name="Liu X."/>
            <person name="Gao L.Z."/>
        </authorList>
    </citation>
    <scope>NUCLEOTIDE SEQUENCE [LARGE SCALE GENOMIC DNA]</scope>
    <source>
        <strain evidence="7">cv. GT1</strain>
        <tissue evidence="6">Leaf</tissue>
    </source>
</reference>
<evidence type="ECO:0000256" key="4">
    <source>
        <dbReference type="SAM" id="MobiDB-lite"/>
    </source>
</evidence>
<dbReference type="InterPro" id="IPR027417">
    <property type="entry name" value="P-loop_NTPase"/>
</dbReference>
<feature type="compositionally biased region" description="Basic and acidic residues" evidence="4">
    <location>
        <begin position="809"/>
        <end position="820"/>
    </location>
</feature>
<dbReference type="SUPFAM" id="SSF81923">
    <property type="entry name" value="Double Clp-N motif"/>
    <property type="match status" value="1"/>
</dbReference>
<evidence type="ECO:0000313" key="7">
    <source>
        <dbReference type="Proteomes" id="UP000467840"/>
    </source>
</evidence>
<protein>
    <recommendedName>
        <fullName evidence="5">Clp R domain-containing protein</fullName>
    </recommendedName>
</protein>
<gene>
    <name evidence="6" type="ORF">GH714_042400</name>
</gene>
<feature type="region of interest" description="Disordered" evidence="4">
    <location>
        <begin position="806"/>
        <end position="825"/>
    </location>
</feature>
<sequence>MRAGGCTVQQTLTPEAATVVKQAVTLARRRGHAQVTPLHVANTMLSASSGLLRTACLQSHSHPLQCKALELCFNVALNRLPASTSSPMLGTHPQQYPSISNALVAAFKRAQAHQRRGSIENQQQPLLAVKIELEQLIISILDDPSVSRVMREAGFSSTQVKSNVEQAVSLEICSQSAPSVSSKSKESNVLALSHSPPLSQVGAKESKPITSLDPIRNEDVMSVIENLMNKRKRSFVIVGECLGSIEAVVKGVMEKVIKGDVPEALREVKFLPFPISLLADLSRLDVEQKLEDLKGLVRSYISKGIVLNLGDLKWISEYRTSSSCSEQGRSSHLCPMEHMIMELGKLACGIEENSGKFWLMGIATFQTYMKCKSGHPSLETIWSLHPLTIPAGSLRLSLITDSDVESQSTSNKADQNGSSCLIILEGDDEEKQLTCCADCTAKFETEAQSLQTSTCNSESPTSSLPAWLQQYKNETKRLNNTDGQDSVSIKDIWKKWNSICSSIHNQPLSSGKTIIFSSVSPSSSTSGFSYDQRYPNFHRNHHDWPMVEPKQSWRDYHFWVGSEMVNKSSSTIEPRLRMYIPEHRDHPKPPFSSYPSSTPNSTSSSDVMEMEYLHMFKEVNAENLKTLCDALEKKVPWQKDIIPQIATTILQCRSGMVRRKGKVRNCEAKEETWLFFQGVDMEAKEKIAKELARLVFGLQNNFISIALSSFSSTGADSTEDFRNKRSRDESCSYIERFAEALSSNPHRVFLVEDVEQADYCSQMGFKRAIERGRITNSVGEEVSLSDAIIILSCESFSLRSRACSPPIKRKTDNSQEEEKGQSSAIMEETSPCVSLDLNICIDDDSAEDQSIDDIGLLESVDRQIIFKIHEL</sequence>
<dbReference type="Gene3D" id="1.10.1780.10">
    <property type="entry name" value="Clp, N-terminal domain"/>
    <property type="match status" value="1"/>
</dbReference>